<keyword evidence="4" id="KW-0812">Transmembrane</keyword>
<organism evidence="6 7">
    <name type="scientific">Desulfatibacillum aliphaticivorans</name>
    <dbReference type="NCBI Taxonomy" id="218208"/>
    <lineage>
        <taxon>Bacteria</taxon>
        <taxon>Pseudomonadati</taxon>
        <taxon>Thermodesulfobacteriota</taxon>
        <taxon>Desulfobacteria</taxon>
        <taxon>Desulfobacterales</taxon>
        <taxon>Desulfatibacillaceae</taxon>
        <taxon>Desulfatibacillum</taxon>
    </lineage>
</organism>
<dbReference type="SMART" id="SM00387">
    <property type="entry name" value="HATPase_c"/>
    <property type="match status" value="1"/>
</dbReference>
<keyword evidence="7" id="KW-1185">Reference proteome</keyword>
<dbReference type="Gene3D" id="3.30.565.10">
    <property type="entry name" value="Histidine kinase-like ATPase, C-terminal domain"/>
    <property type="match status" value="1"/>
</dbReference>
<reference evidence="6 7" key="1">
    <citation type="journal article" date="2012" name="Environ. Microbiol.">
        <title>The genome sequence of Desulfatibacillum alkenivorans AK-01: a blueprint for anaerobic alkane oxidation.</title>
        <authorList>
            <person name="Callaghan A.V."/>
            <person name="Morris B.E."/>
            <person name="Pereira I.A."/>
            <person name="McInerney M.J."/>
            <person name="Austin R.N."/>
            <person name="Groves J.T."/>
            <person name="Kukor J.J."/>
            <person name="Suflita J.M."/>
            <person name="Young L.Y."/>
            <person name="Zylstra G.J."/>
            <person name="Wawrik B."/>
        </authorList>
    </citation>
    <scope>NUCLEOTIDE SEQUENCE [LARGE SCALE GENOMIC DNA]</scope>
    <source>
        <strain evidence="6 7">AK-01</strain>
    </source>
</reference>
<evidence type="ECO:0000256" key="1">
    <source>
        <dbReference type="ARBA" id="ARBA00000085"/>
    </source>
</evidence>
<evidence type="ECO:0000256" key="3">
    <source>
        <dbReference type="ARBA" id="ARBA00022553"/>
    </source>
</evidence>
<dbReference type="SUPFAM" id="SSF47384">
    <property type="entry name" value="Homodimeric domain of signal transducing histidine kinase"/>
    <property type="match status" value="1"/>
</dbReference>
<dbReference type="Pfam" id="PF13188">
    <property type="entry name" value="PAS_8"/>
    <property type="match status" value="1"/>
</dbReference>
<sequence>MTFLVPSMPVILIDFFGSIVMIVLSFMCVGKAQKLRARDEQNIVWTYLLWLSWGLAVFAVSRSGGHIIKQLLIMSGHSATWGTLRPYSGAINTSVFFVAGSVTLFFERVFRINRRILADKAELQESKQQLLYLNQNLENLVAARTQALALSEHRYRRIFEVSRDLILVTNRNGEILDCNPASKKALNSFGNNDAEHKPNIQRAFDNPQQWDSILQDLEERGFVLNEEAVLMRHDGATIRVLISAGLDQGEDEARDTIHFLIRDIEQKKLMEARMAQADKLASIGELSSGIAHEINNPLGIILGYTQLLLRNEDPENERHADLRIIEKHVKSCKVIVEDLLSFARGGETMKEPTDLHEVIDEVLQFLHHEPGRQDLAISKEYSLDLPLAHVDKKKIRQVIMNLVINASHAVEGRGKILLATDFNPERGLASIWVKDNGPGIPKQNMARIFDPFFTTKPTGQGTGLGLSVSYGIIKSHGGDISVESAPGEGAAFHITLPVEPPESDIED</sequence>
<evidence type="ECO:0000313" key="6">
    <source>
        <dbReference type="EMBL" id="ACL04222.1"/>
    </source>
</evidence>
<feature type="domain" description="Histidine kinase" evidence="5">
    <location>
        <begin position="289"/>
        <end position="500"/>
    </location>
</feature>
<dbReference type="EC" id="2.7.13.3" evidence="2"/>
<dbReference type="PANTHER" id="PTHR43065">
    <property type="entry name" value="SENSOR HISTIDINE KINASE"/>
    <property type="match status" value="1"/>
</dbReference>
<evidence type="ECO:0000256" key="4">
    <source>
        <dbReference type="SAM" id="Phobius"/>
    </source>
</evidence>
<dbReference type="Gene3D" id="3.30.450.20">
    <property type="entry name" value="PAS domain"/>
    <property type="match status" value="1"/>
</dbReference>
<dbReference type="Pfam" id="PF00512">
    <property type="entry name" value="HisKA"/>
    <property type="match status" value="1"/>
</dbReference>
<dbReference type="SMART" id="SM00091">
    <property type="entry name" value="PAS"/>
    <property type="match status" value="1"/>
</dbReference>
<dbReference type="Proteomes" id="UP000000739">
    <property type="component" value="Chromosome"/>
</dbReference>
<dbReference type="HOGENOM" id="CLU_000445_114_39_7"/>
<dbReference type="AlphaFoldDB" id="B8FFG2"/>
<dbReference type="CDD" id="cd00130">
    <property type="entry name" value="PAS"/>
    <property type="match status" value="1"/>
</dbReference>
<evidence type="ECO:0000256" key="2">
    <source>
        <dbReference type="ARBA" id="ARBA00012438"/>
    </source>
</evidence>
<dbReference type="KEGG" id="dal:Dalk_2529"/>
<proteinExistence type="predicted"/>
<feature type="transmembrane region" description="Helical" evidence="4">
    <location>
        <begin position="12"/>
        <end position="32"/>
    </location>
</feature>
<accession>B8FFG2</accession>
<dbReference type="NCBIfam" id="TIGR00229">
    <property type="entry name" value="sensory_box"/>
    <property type="match status" value="1"/>
</dbReference>
<keyword evidence="6" id="KW-0418">Kinase</keyword>
<evidence type="ECO:0000259" key="5">
    <source>
        <dbReference type="PROSITE" id="PS50109"/>
    </source>
</evidence>
<dbReference type="PANTHER" id="PTHR43065:SF42">
    <property type="entry name" value="TWO-COMPONENT SENSOR PPRA"/>
    <property type="match status" value="1"/>
</dbReference>
<dbReference type="PRINTS" id="PR00344">
    <property type="entry name" value="BCTRLSENSOR"/>
</dbReference>
<dbReference type="PROSITE" id="PS50109">
    <property type="entry name" value="HIS_KIN"/>
    <property type="match status" value="1"/>
</dbReference>
<keyword evidence="4" id="KW-1133">Transmembrane helix</keyword>
<dbReference type="InterPro" id="IPR036890">
    <property type="entry name" value="HATPase_C_sf"/>
</dbReference>
<gene>
    <name evidence="6" type="ordered locus">Dalk_2529</name>
</gene>
<dbReference type="SMART" id="SM00388">
    <property type="entry name" value="HisKA"/>
    <property type="match status" value="1"/>
</dbReference>
<comment type="catalytic activity">
    <reaction evidence="1">
        <text>ATP + protein L-histidine = ADP + protein N-phospho-L-histidine.</text>
        <dbReference type="EC" id="2.7.13.3"/>
    </reaction>
</comment>
<dbReference type="InterPro" id="IPR005467">
    <property type="entry name" value="His_kinase_dom"/>
</dbReference>
<keyword evidence="6" id="KW-0808">Transferase</keyword>
<protein>
    <recommendedName>
        <fullName evidence="2">histidine kinase</fullName>
        <ecNumber evidence="2">2.7.13.3</ecNumber>
    </recommendedName>
</protein>
<keyword evidence="3" id="KW-0597">Phosphoprotein</keyword>
<keyword evidence="4" id="KW-0472">Membrane</keyword>
<evidence type="ECO:0000313" key="7">
    <source>
        <dbReference type="Proteomes" id="UP000000739"/>
    </source>
</evidence>
<dbReference type="Gene3D" id="1.10.287.130">
    <property type="match status" value="1"/>
</dbReference>
<dbReference type="InterPro" id="IPR003661">
    <property type="entry name" value="HisK_dim/P_dom"/>
</dbReference>
<dbReference type="SUPFAM" id="SSF55874">
    <property type="entry name" value="ATPase domain of HSP90 chaperone/DNA topoisomerase II/histidine kinase"/>
    <property type="match status" value="1"/>
</dbReference>
<dbReference type="SUPFAM" id="SSF55785">
    <property type="entry name" value="PYP-like sensor domain (PAS domain)"/>
    <property type="match status" value="1"/>
</dbReference>
<dbReference type="EMBL" id="CP001322">
    <property type="protein sequence ID" value="ACL04222.1"/>
    <property type="molecule type" value="Genomic_DNA"/>
</dbReference>
<dbReference type="InterPro" id="IPR003594">
    <property type="entry name" value="HATPase_dom"/>
</dbReference>
<name>B8FFG2_DESAL</name>
<dbReference type="InterPro" id="IPR004358">
    <property type="entry name" value="Sig_transdc_His_kin-like_C"/>
</dbReference>
<dbReference type="InterPro" id="IPR036097">
    <property type="entry name" value="HisK_dim/P_sf"/>
</dbReference>
<dbReference type="GO" id="GO:0000155">
    <property type="term" value="F:phosphorelay sensor kinase activity"/>
    <property type="evidence" value="ECO:0007669"/>
    <property type="project" value="InterPro"/>
</dbReference>
<feature type="transmembrane region" description="Helical" evidence="4">
    <location>
        <begin position="44"/>
        <end position="64"/>
    </location>
</feature>
<dbReference type="InterPro" id="IPR035965">
    <property type="entry name" value="PAS-like_dom_sf"/>
</dbReference>
<dbReference type="InterPro" id="IPR000014">
    <property type="entry name" value="PAS"/>
</dbReference>
<dbReference type="RefSeq" id="WP_015947295.1">
    <property type="nucleotide sequence ID" value="NC_011768.1"/>
</dbReference>
<dbReference type="eggNOG" id="COG4191">
    <property type="taxonomic scope" value="Bacteria"/>
</dbReference>
<dbReference type="CDD" id="cd00082">
    <property type="entry name" value="HisKA"/>
    <property type="match status" value="1"/>
</dbReference>
<dbReference type="Pfam" id="PF02518">
    <property type="entry name" value="HATPase_c"/>
    <property type="match status" value="1"/>
</dbReference>